<evidence type="ECO:0000256" key="1">
    <source>
        <dbReference type="SAM" id="MobiDB-lite"/>
    </source>
</evidence>
<reference evidence="3 4" key="1">
    <citation type="journal article" date="2019" name="BMC Genomics">
        <title>Chromosome level assembly and comparative genome analysis confirm lager-brewing yeasts originated from a single hybridization.</title>
        <authorList>
            <person name="Salazar A.N."/>
            <person name="Gorter de Vries A.R."/>
            <person name="van den Broek M."/>
            <person name="Brouwers N."/>
            <person name="de la Torre Cortes P."/>
            <person name="Kuijpers N.G.A."/>
            <person name="Daran J.G."/>
            <person name="Abeel T."/>
        </authorList>
    </citation>
    <scope>NUCLEOTIDE SEQUENCE [LARGE SCALE GENOMIC DNA]</scope>
    <source>
        <strain evidence="3 4">CBS 1483</strain>
    </source>
</reference>
<evidence type="ECO:0000313" key="4">
    <source>
        <dbReference type="Proteomes" id="UP000501346"/>
    </source>
</evidence>
<feature type="compositionally biased region" description="Basic and acidic residues" evidence="1">
    <location>
        <begin position="111"/>
        <end position="129"/>
    </location>
</feature>
<keyword evidence="2" id="KW-0812">Transmembrane</keyword>
<dbReference type="EMBL" id="CP048993">
    <property type="protein sequence ID" value="QID81240.1"/>
    <property type="molecule type" value="Genomic_DNA"/>
</dbReference>
<protein>
    <submittedName>
        <fullName evidence="3">Uncharacterized protein</fullName>
    </submittedName>
</protein>
<keyword evidence="2" id="KW-1133">Transmembrane helix</keyword>
<proteinExistence type="predicted"/>
<evidence type="ECO:0000256" key="2">
    <source>
        <dbReference type="SAM" id="Phobius"/>
    </source>
</evidence>
<dbReference type="OrthoDB" id="4063430at2759"/>
<accession>A0A6C1DX75</accession>
<feature type="transmembrane region" description="Helical" evidence="2">
    <location>
        <begin position="77"/>
        <end position="105"/>
    </location>
</feature>
<keyword evidence="4" id="KW-1185">Reference proteome</keyword>
<keyword evidence="2" id="KW-0472">Membrane</keyword>
<dbReference type="AlphaFoldDB" id="A0A6C1DX75"/>
<evidence type="ECO:0000313" key="3">
    <source>
        <dbReference type="EMBL" id="QID81240.1"/>
    </source>
</evidence>
<dbReference type="SMR" id="A0A6C1DX75"/>
<dbReference type="Proteomes" id="UP000501346">
    <property type="component" value="Chromosome ScXII"/>
</dbReference>
<gene>
    <name evidence="3" type="ORF">GRS66_003606</name>
</gene>
<sequence length="129" mass="13947">MVEGDFVDEQSNIALLSSKSMCGDHHSVKNSIGDEIFKLLTKILNSDEKASGDVHTLVSGTPDLSNFNLDNEPLENILAVFIISFIIVVVGVLLLGLIGMIFISLRSGSSNDKKLQSNDEEKQALAEKA</sequence>
<feature type="region of interest" description="Disordered" evidence="1">
    <location>
        <begin position="109"/>
        <end position="129"/>
    </location>
</feature>
<organism evidence="3 4">
    <name type="scientific">Saccharomyces pastorianus</name>
    <name type="common">Lager yeast</name>
    <name type="synonym">Saccharomyces cerevisiae x Saccharomyces eubayanus</name>
    <dbReference type="NCBI Taxonomy" id="27292"/>
    <lineage>
        <taxon>Eukaryota</taxon>
        <taxon>Fungi</taxon>
        <taxon>Dikarya</taxon>
        <taxon>Ascomycota</taxon>
        <taxon>Saccharomycotina</taxon>
        <taxon>Saccharomycetes</taxon>
        <taxon>Saccharomycetales</taxon>
        <taxon>Saccharomycetaceae</taxon>
        <taxon>Saccharomyces</taxon>
    </lineage>
</organism>
<name>A0A6C1DX75_SACPS</name>